<protein>
    <submittedName>
        <fullName evidence="1">Tail fiber protein</fullName>
    </submittedName>
</protein>
<dbReference type="GeneID" id="77945177"/>
<dbReference type="RefSeq" id="YP_010669023.1">
    <property type="nucleotide sequence ID" value="NC_070959.1"/>
</dbReference>
<dbReference type="KEGG" id="vg:77945177"/>
<organism evidence="1 2">
    <name type="scientific">Synechococcus phage S-N03</name>
    <dbReference type="NCBI Taxonomy" id="2718943"/>
    <lineage>
        <taxon>Viruses</taxon>
        <taxon>Duplodnaviria</taxon>
        <taxon>Heunggongvirae</taxon>
        <taxon>Uroviricota</taxon>
        <taxon>Caudoviricetes</taxon>
        <taxon>Pantevenvirales</taxon>
        <taxon>Kyanoviridae</taxon>
        <taxon>Huanghaivirus</taxon>
        <taxon>Huanghaivirus snothree</taxon>
    </lineage>
</organism>
<keyword evidence="2" id="KW-1185">Reference proteome</keyword>
<evidence type="ECO:0000313" key="2">
    <source>
        <dbReference type="Proteomes" id="UP000502617"/>
    </source>
</evidence>
<dbReference type="Proteomes" id="UP000502617">
    <property type="component" value="Segment"/>
</dbReference>
<sequence>MAITFPNSPTVGQQYVAENGYTYEYDGEKWSTLPDSEGQIPAGGTTGQFLAKVNDTDYNMEWTDAAPPTSIGTTPPTGDLEDGQLWWRSDTGVLYIYYGDGDSSQWVQAAVGMDTRVQAEVYTGDVPPLGPGEGDLWWNTTDTNLYVYYQSVWVQSNPVPPEQPNYWQRDAATGVVSPSTSGDDVQIASLNSGPLAGFRNQILNPQFEITQRGTTSDTAGAFTCDRWRNNSNREQVVIDEIGQIPGNYSSGISSVNAGDTLSIRQSIELPVDKNNNCQSGPFSSGSEWIISLQVIDRGGAGGTITPTLGWSDSSAASGTVATDAPIAAQSTTSAWTKYTFAVRIDGTPATSDRCLNLNLVATGTGTPAITAVQLEPGPVATPFEQRPIGTELALCQRYYCQGESFIKAAAPGGGTIGSKVFFPSTMRATPTCNLNLTIGNNGVLDYYEINGVVVAGTPNAAGDLKGNYTADAEL</sequence>
<reference evidence="1 2" key="1">
    <citation type="submission" date="2020-03" db="EMBL/GenBank/DDBJ databases">
        <title>The Isolation and Genome Sequence of a Novel Cyanophage S-N03 from the Huanghai Sea, China.</title>
        <authorList>
            <person name="Jiang T."/>
        </authorList>
    </citation>
    <scope>NUCLEOTIDE SEQUENCE [LARGE SCALE GENOMIC DNA]</scope>
</reference>
<proteinExistence type="predicted"/>
<dbReference type="EMBL" id="MT162466">
    <property type="protein sequence ID" value="QIN96643.1"/>
    <property type="molecule type" value="Genomic_DNA"/>
</dbReference>
<name>A0A6G8R5J3_9CAUD</name>
<evidence type="ECO:0000313" key="1">
    <source>
        <dbReference type="EMBL" id="QIN96643.1"/>
    </source>
</evidence>
<accession>A0A6G8R5J3</accession>